<proteinExistence type="predicted"/>
<accession>A0A0A9G4U1</accession>
<sequence>MRRSRLHQPSTPPSPQSPATPHRHRRPTPLRHALLCYLIPFLSMIRVW</sequence>
<name>A0A0A9G4U1_ARUDO</name>
<reference evidence="2" key="1">
    <citation type="submission" date="2014-09" db="EMBL/GenBank/DDBJ databases">
        <authorList>
            <person name="Magalhaes I.L.F."/>
            <person name="Oliveira U."/>
            <person name="Santos F.R."/>
            <person name="Vidigal T.H.D.A."/>
            <person name="Brescovit A.D."/>
            <person name="Santos A.J."/>
        </authorList>
    </citation>
    <scope>NUCLEOTIDE SEQUENCE</scope>
    <source>
        <tissue evidence="2">Shoot tissue taken approximately 20 cm above the soil surface</tissue>
    </source>
</reference>
<reference evidence="2" key="2">
    <citation type="journal article" date="2015" name="Data Brief">
        <title>Shoot transcriptome of the giant reed, Arundo donax.</title>
        <authorList>
            <person name="Barrero R.A."/>
            <person name="Guerrero F.D."/>
            <person name="Moolhuijzen P."/>
            <person name="Goolsby J.A."/>
            <person name="Tidwell J."/>
            <person name="Bellgard S.E."/>
            <person name="Bellgard M.I."/>
        </authorList>
    </citation>
    <scope>NUCLEOTIDE SEQUENCE</scope>
    <source>
        <tissue evidence="2">Shoot tissue taken approximately 20 cm above the soil surface</tissue>
    </source>
</reference>
<evidence type="ECO:0000256" key="1">
    <source>
        <dbReference type="SAM" id="MobiDB-lite"/>
    </source>
</evidence>
<protein>
    <submittedName>
        <fullName evidence="2">Uncharacterized protein</fullName>
    </submittedName>
</protein>
<evidence type="ECO:0000313" key="2">
    <source>
        <dbReference type="EMBL" id="JAE17556.1"/>
    </source>
</evidence>
<feature type="region of interest" description="Disordered" evidence="1">
    <location>
        <begin position="1"/>
        <end position="26"/>
    </location>
</feature>
<dbReference type="AlphaFoldDB" id="A0A0A9G4U1"/>
<organism evidence="2">
    <name type="scientific">Arundo donax</name>
    <name type="common">Giant reed</name>
    <name type="synonym">Donax arundinaceus</name>
    <dbReference type="NCBI Taxonomy" id="35708"/>
    <lineage>
        <taxon>Eukaryota</taxon>
        <taxon>Viridiplantae</taxon>
        <taxon>Streptophyta</taxon>
        <taxon>Embryophyta</taxon>
        <taxon>Tracheophyta</taxon>
        <taxon>Spermatophyta</taxon>
        <taxon>Magnoliopsida</taxon>
        <taxon>Liliopsida</taxon>
        <taxon>Poales</taxon>
        <taxon>Poaceae</taxon>
        <taxon>PACMAD clade</taxon>
        <taxon>Arundinoideae</taxon>
        <taxon>Arundineae</taxon>
        <taxon>Arundo</taxon>
    </lineage>
</organism>
<dbReference type="EMBL" id="GBRH01180340">
    <property type="protein sequence ID" value="JAE17556.1"/>
    <property type="molecule type" value="Transcribed_RNA"/>
</dbReference>